<feature type="chain" id="PRO_5047402114" evidence="1">
    <location>
        <begin position="18"/>
        <end position="155"/>
    </location>
</feature>
<evidence type="ECO:0000256" key="1">
    <source>
        <dbReference type="SAM" id="SignalP"/>
    </source>
</evidence>
<gene>
    <name evidence="2" type="ORF">BASA50_003969</name>
</gene>
<keyword evidence="3" id="KW-1185">Reference proteome</keyword>
<keyword evidence="1" id="KW-0732">Signal</keyword>
<dbReference type="EMBL" id="JAFCIX010000116">
    <property type="protein sequence ID" value="KAH6598088.1"/>
    <property type="molecule type" value="Genomic_DNA"/>
</dbReference>
<feature type="signal peptide" evidence="1">
    <location>
        <begin position="1"/>
        <end position="17"/>
    </location>
</feature>
<organism evidence="2 3">
    <name type="scientific">Batrachochytrium salamandrivorans</name>
    <dbReference type="NCBI Taxonomy" id="1357716"/>
    <lineage>
        <taxon>Eukaryota</taxon>
        <taxon>Fungi</taxon>
        <taxon>Fungi incertae sedis</taxon>
        <taxon>Chytridiomycota</taxon>
        <taxon>Chytridiomycota incertae sedis</taxon>
        <taxon>Chytridiomycetes</taxon>
        <taxon>Rhizophydiales</taxon>
        <taxon>Rhizophydiales incertae sedis</taxon>
        <taxon>Batrachochytrium</taxon>
    </lineage>
</organism>
<evidence type="ECO:0000313" key="2">
    <source>
        <dbReference type="EMBL" id="KAH6598088.1"/>
    </source>
</evidence>
<reference evidence="2 3" key="1">
    <citation type="submission" date="2021-02" db="EMBL/GenBank/DDBJ databases">
        <title>Variation within the Batrachochytrium salamandrivorans European outbreak.</title>
        <authorList>
            <person name="Kelly M."/>
            <person name="Pasmans F."/>
            <person name="Shea T.P."/>
            <person name="Munoz J.F."/>
            <person name="Carranza S."/>
            <person name="Cuomo C.A."/>
            <person name="Martel A."/>
        </authorList>
    </citation>
    <scope>NUCLEOTIDE SEQUENCE [LARGE SCALE GENOMIC DNA]</scope>
    <source>
        <strain evidence="2 3">AMFP18/2</strain>
    </source>
</reference>
<protein>
    <submittedName>
        <fullName evidence="2">Uncharacterized protein</fullName>
    </submittedName>
</protein>
<dbReference type="Proteomes" id="UP001648503">
    <property type="component" value="Unassembled WGS sequence"/>
</dbReference>
<accession>A0ABQ8FI31</accession>
<name>A0ABQ8FI31_9FUNG</name>
<sequence length="155" mass="17266">MLSWLVLLLKKLFPSDASRLHLPPNRALVQSVYDKDAKVQDMPDQVVKTDVLSGVKASVSQQCRCDACTGRMSHDASGDEWARASGRIVSTAAIEADFLPYLADHLHASRDRQPLPMPPGWTLEMLQAMPRRYSTLSDLDPEVTSMQLCAQSRAW</sequence>
<comment type="caution">
    <text evidence="2">The sequence shown here is derived from an EMBL/GenBank/DDBJ whole genome shotgun (WGS) entry which is preliminary data.</text>
</comment>
<proteinExistence type="predicted"/>
<evidence type="ECO:0000313" key="3">
    <source>
        <dbReference type="Proteomes" id="UP001648503"/>
    </source>
</evidence>